<proteinExistence type="predicted"/>
<dbReference type="InterPro" id="IPR015424">
    <property type="entry name" value="PyrdxlP-dep_Trfase"/>
</dbReference>
<gene>
    <name evidence="5" type="ORF">MTR67_001723</name>
</gene>
<dbReference type="Gene3D" id="3.40.640.10">
    <property type="entry name" value="Type I PLP-dependent aspartate aminotransferase-like (Major domain)"/>
    <property type="match status" value="1"/>
</dbReference>
<comment type="cofactor">
    <cofactor evidence="1">
        <name>pyridoxal 5'-phosphate</name>
        <dbReference type="ChEBI" id="CHEBI:597326"/>
    </cofactor>
</comment>
<keyword evidence="6" id="KW-1185">Reference proteome</keyword>
<dbReference type="EMBL" id="CP133612">
    <property type="protein sequence ID" value="WMV08338.1"/>
    <property type="molecule type" value="Genomic_DNA"/>
</dbReference>
<keyword evidence="2" id="KW-0032">Aminotransferase</keyword>
<evidence type="ECO:0000313" key="5">
    <source>
        <dbReference type="EMBL" id="WMV08338.1"/>
    </source>
</evidence>
<dbReference type="InterPro" id="IPR015421">
    <property type="entry name" value="PyrdxlP-dep_Trfase_major"/>
</dbReference>
<organism evidence="5 6">
    <name type="scientific">Solanum verrucosum</name>
    <dbReference type="NCBI Taxonomy" id="315347"/>
    <lineage>
        <taxon>Eukaryota</taxon>
        <taxon>Viridiplantae</taxon>
        <taxon>Streptophyta</taxon>
        <taxon>Embryophyta</taxon>
        <taxon>Tracheophyta</taxon>
        <taxon>Spermatophyta</taxon>
        <taxon>Magnoliopsida</taxon>
        <taxon>eudicotyledons</taxon>
        <taxon>Gunneridae</taxon>
        <taxon>Pentapetalae</taxon>
        <taxon>asterids</taxon>
        <taxon>lamiids</taxon>
        <taxon>Solanales</taxon>
        <taxon>Solanaceae</taxon>
        <taxon>Solanoideae</taxon>
        <taxon>Solaneae</taxon>
        <taxon>Solanum</taxon>
    </lineage>
</organism>
<feature type="domain" description="Alliinase C-terminal" evidence="4">
    <location>
        <begin position="32"/>
        <end position="206"/>
    </location>
</feature>
<evidence type="ECO:0000313" key="6">
    <source>
        <dbReference type="Proteomes" id="UP001234989"/>
    </source>
</evidence>
<dbReference type="PANTHER" id="PTHR19353">
    <property type="entry name" value="FATTY ACID DESATURASE 2"/>
    <property type="match status" value="1"/>
</dbReference>
<dbReference type="Pfam" id="PF04864">
    <property type="entry name" value="Alliinase_C"/>
    <property type="match status" value="1"/>
</dbReference>
<dbReference type="Gene3D" id="2.10.25.30">
    <property type="entry name" value="EGF-like, alliinase"/>
    <property type="match status" value="1"/>
</dbReference>
<dbReference type="Proteomes" id="UP001234989">
    <property type="component" value="Chromosome 1"/>
</dbReference>
<dbReference type="InterPro" id="IPR012171">
    <property type="entry name" value="Fatty_acid_desaturase"/>
</dbReference>
<evidence type="ECO:0000256" key="3">
    <source>
        <dbReference type="SAM" id="Phobius"/>
    </source>
</evidence>
<dbReference type="InterPro" id="IPR037029">
    <property type="entry name" value="Alliinase_N_sf"/>
</dbReference>
<dbReference type="GO" id="GO:0016846">
    <property type="term" value="F:carbon-sulfur lyase activity"/>
    <property type="evidence" value="ECO:0007669"/>
    <property type="project" value="InterPro"/>
</dbReference>
<evidence type="ECO:0000256" key="1">
    <source>
        <dbReference type="ARBA" id="ARBA00001933"/>
    </source>
</evidence>
<dbReference type="GO" id="GO:0016020">
    <property type="term" value="C:membrane"/>
    <property type="evidence" value="ECO:0007669"/>
    <property type="project" value="TreeGrafter"/>
</dbReference>
<protein>
    <recommendedName>
        <fullName evidence="4">Alliinase C-terminal domain-containing protein</fullName>
    </recommendedName>
</protein>
<dbReference type="AlphaFoldDB" id="A0AAF0PNP6"/>
<reference evidence="5" key="1">
    <citation type="submission" date="2023-08" db="EMBL/GenBank/DDBJ databases">
        <title>A de novo genome assembly of Solanum verrucosum Schlechtendal, a Mexican diploid species geographically isolated from the other diploid A-genome species in potato relatives.</title>
        <authorList>
            <person name="Hosaka K."/>
        </authorList>
    </citation>
    <scope>NUCLEOTIDE SEQUENCE</scope>
    <source>
        <tissue evidence="5">Young leaves</tissue>
    </source>
</reference>
<evidence type="ECO:0000256" key="2">
    <source>
        <dbReference type="ARBA" id="ARBA00022576"/>
    </source>
</evidence>
<keyword evidence="3" id="KW-1133">Transmembrane helix</keyword>
<dbReference type="GO" id="GO:0016717">
    <property type="term" value="F:oxidoreductase activity, acting on paired donors, with oxidation of a pair of donors resulting in the reduction of molecular oxygen to two molecules of water"/>
    <property type="evidence" value="ECO:0007669"/>
    <property type="project" value="TreeGrafter"/>
</dbReference>
<sequence>MSGTDGGLVECSTFPCATPKNDTRDTSPTIVLDHGDPTMYESYWRKMGNNCDITFSGDDSLSYFANGKSLCWFLESKLEEQIKKLHNVVGNAIVDDHYIVIGTRSNKLVQAALYALSQSDQLEPISVVSATPFYSAYPHVTDFVRSGLHKWAGDARTFEKYGPYIELITSPNNPDGIIREPVVNVDQGKLIYDLVYYWPQYTAITLLLPHLPTMMLCSLLFPNALAMLVPELGIAWQHLDNLFTGYYLEDSQVYEVSRDYRKPCLDFAIAGLCKKKGHGVIYLFCFIGFLLFLTFYVVIFSDNLLIHMLFGELLRLTWMQISYLGHDSGHFLIMTNKGFNKMIQIMSEKRLSGIHITWWKWTHNAHYVACNSLDYDPHLQHLPVFTVSSSLFKSLNSTFYGRELTFDSLEKIFVSYQHFMFYPIFCVSWVNLFVQLLLLLLFSRRKVPNGLFNMLGNEEQT</sequence>
<keyword evidence="2" id="KW-0808">Transferase</keyword>
<dbReference type="GO" id="GO:0006629">
    <property type="term" value="P:lipid metabolic process"/>
    <property type="evidence" value="ECO:0007669"/>
    <property type="project" value="TreeGrafter"/>
</dbReference>
<feature type="transmembrane region" description="Helical" evidence="3">
    <location>
        <begin position="280"/>
        <end position="299"/>
    </location>
</feature>
<accession>A0AAF0PNP6</accession>
<dbReference type="PANTHER" id="PTHR19353:SF28">
    <property type="entry name" value="DELTA(8)-FATTY-ACID DESATURASE 2"/>
    <property type="match status" value="1"/>
</dbReference>
<name>A0AAF0PNP6_SOLVR</name>
<dbReference type="InterPro" id="IPR006948">
    <property type="entry name" value="Alliinase_C"/>
</dbReference>
<evidence type="ECO:0000259" key="4">
    <source>
        <dbReference type="Pfam" id="PF04864"/>
    </source>
</evidence>
<feature type="transmembrane region" description="Helical" evidence="3">
    <location>
        <begin position="419"/>
        <end position="442"/>
    </location>
</feature>
<keyword evidence="3" id="KW-0812">Transmembrane</keyword>
<dbReference type="GO" id="GO:0008483">
    <property type="term" value="F:transaminase activity"/>
    <property type="evidence" value="ECO:0007669"/>
    <property type="project" value="UniProtKB-KW"/>
</dbReference>
<dbReference type="SUPFAM" id="SSF53383">
    <property type="entry name" value="PLP-dependent transferases"/>
    <property type="match status" value="1"/>
</dbReference>
<keyword evidence="3" id="KW-0472">Membrane</keyword>